<dbReference type="AlphaFoldDB" id="A0A4Y9EL44"/>
<dbReference type="OrthoDB" id="333076at2"/>
<dbReference type="SUPFAM" id="SSF159245">
    <property type="entry name" value="AttH-like"/>
    <property type="match status" value="1"/>
</dbReference>
<evidence type="ECO:0000313" key="2">
    <source>
        <dbReference type="Proteomes" id="UP000297737"/>
    </source>
</evidence>
<dbReference type="Proteomes" id="UP000297737">
    <property type="component" value="Unassembled WGS sequence"/>
</dbReference>
<keyword evidence="2" id="KW-1185">Reference proteome</keyword>
<sequence length="364" mass="39772">MLTAGDDYPIHQAATPVAIAGTDRNFYDRFFFNGYSPDGTLFFGGAMGIYPHLNIIDAAFSVTDGVTQRSMFASRNLNHERMDTRVGPISVKIEHPLQRVRLTVADNESGISADLVFTGRAAPIEEPRFTRTNGARTLMDITRMTQNGSYAGHLKIDGKTHDAKGWMGTRDRSWGVRPIGAPDTQPMLPPVPFQFYWLWAPLNFKDYALFFHTNDDSTGAPWNRSALLVPLDGSEPIHLSAPASTLVFKPGTRHASSAQLTGMTPAGPVTVDLQIERTFFMNGIGYTHPTRGHGMYQGEDSLAFETLNVGPSTEAEVGNNHIQALASATLTLPDGRKVEGRGVLEQLIIGPHAPTGFKDIFDLA</sequence>
<evidence type="ECO:0000313" key="1">
    <source>
        <dbReference type="EMBL" id="TFU01491.1"/>
    </source>
</evidence>
<reference evidence="1 2" key="1">
    <citation type="submission" date="2019-02" db="EMBL/GenBank/DDBJ databases">
        <title>Polymorphobacter sp. isolated from the lake at the Tibet of China.</title>
        <authorList>
            <person name="Li A."/>
        </authorList>
    </citation>
    <scope>NUCLEOTIDE SEQUENCE [LARGE SCALE GENOMIC DNA]</scope>
    <source>
        <strain evidence="1 2">DJ1R-1</strain>
    </source>
</reference>
<organism evidence="1 2">
    <name type="scientific">Glacieibacterium arshaanense</name>
    <dbReference type="NCBI Taxonomy" id="2511025"/>
    <lineage>
        <taxon>Bacteria</taxon>
        <taxon>Pseudomonadati</taxon>
        <taxon>Pseudomonadota</taxon>
        <taxon>Alphaproteobacteria</taxon>
        <taxon>Sphingomonadales</taxon>
        <taxon>Sphingosinicellaceae</taxon>
        <taxon>Glacieibacterium</taxon>
    </lineage>
</organism>
<name>A0A4Y9EL44_9SPHN</name>
<gene>
    <name evidence="1" type="ORF">EUV02_11975</name>
</gene>
<accession>A0A4Y9EL44</accession>
<protein>
    <submittedName>
        <fullName evidence="1">Uncharacterized protein</fullName>
    </submittedName>
</protein>
<proteinExistence type="predicted"/>
<comment type="caution">
    <text evidence="1">The sequence shown here is derived from an EMBL/GenBank/DDBJ whole genome shotgun (WGS) entry which is preliminary data.</text>
</comment>
<dbReference type="EMBL" id="SIHO01000003">
    <property type="protein sequence ID" value="TFU01491.1"/>
    <property type="molecule type" value="Genomic_DNA"/>
</dbReference>